<sequence>MSYYLAIVGTKDNPIFQMEFGSWRGGGDGVPRFREDIRHMNQFIVHSALDIVEEVQWTSSSCYMKNIDHFNNSNISVFLTAGNIKIMLLHDSKQDDAIRAFFQEVYDLYVKCLLNPFYTVDAPITSPAFEHGTGALQGVRFLSVVDTQGHTAIYFAVSPCVAGGLSPISPHTYFSL</sequence>
<proteinExistence type="predicted"/>
<evidence type="ECO:0000313" key="1">
    <source>
        <dbReference type="EMBL" id="GAO51997.1"/>
    </source>
</evidence>
<dbReference type="EMBL" id="BACD03000057">
    <property type="protein sequence ID" value="GAO51997.1"/>
    <property type="molecule type" value="Genomic_DNA"/>
</dbReference>
<dbReference type="InterPro" id="IPR011012">
    <property type="entry name" value="Longin-like_dom_sf"/>
</dbReference>
<accession>A0A0E9NQ51</accession>
<dbReference type="SUPFAM" id="SSF64356">
    <property type="entry name" value="SNARE-like"/>
    <property type="match status" value="1"/>
</dbReference>
<comment type="caution">
    <text evidence="1">The sequence shown here is derived from an EMBL/GenBank/DDBJ whole genome shotgun (WGS) entry which is preliminary data.</text>
</comment>
<name>A0A0E9NQ51_SAICN</name>
<dbReference type="InterPro" id="IPR006722">
    <property type="entry name" value="Sedlin"/>
</dbReference>
<dbReference type="OMA" id="FFQELHE"/>
<dbReference type="STRING" id="698492.A0A0E9NQ51"/>
<dbReference type="GO" id="GO:0006888">
    <property type="term" value="P:endoplasmic reticulum to Golgi vesicle-mediated transport"/>
    <property type="evidence" value="ECO:0007669"/>
    <property type="project" value="InterPro"/>
</dbReference>
<reference evidence="1 2" key="3">
    <citation type="journal article" date="2015" name="Genome Announc.">
        <title>Draft Genome Sequence of the Archiascomycetous Yeast Saitoella complicata.</title>
        <authorList>
            <person name="Yamauchi K."/>
            <person name="Kondo S."/>
            <person name="Hamamoto M."/>
            <person name="Takahashi Y."/>
            <person name="Ogura Y."/>
            <person name="Hayashi T."/>
            <person name="Nishida H."/>
        </authorList>
    </citation>
    <scope>NUCLEOTIDE SEQUENCE [LARGE SCALE GENOMIC DNA]</scope>
    <source>
        <strain evidence="1 2">NRRL Y-17804</strain>
    </source>
</reference>
<dbReference type="PANTHER" id="PTHR12403">
    <property type="entry name" value="TRAFFICKING PROTEIN PARTICLE COMPLEX SUBUNIT 2"/>
    <property type="match status" value="1"/>
</dbReference>
<protein>
    <recommendedName>
        <fullName evidence="3">Trafficking protein particle complex subunit</fullName>
    </recommendedName>
</protein>
<reference evidence="1 2" key="2">
    <citation type="journal article" date="2014" name="J. Gen. Appl. Microbiol.">
        <title>The early diverging ascomycetous budding yeast Saitoella complicata has three histone deacetylases belonging to the Clr6, Hos2, and Rpd3 lineages.</title>
        <authorList>
            <person name="Nishida H."/>
            <person name="Matsumoto T."/>
            <person name="Kondo S."/>
            <person name="Hamamoto M."/>
            <person name="Yoshikawa H."/>
        </authorList>
    </citation>
    <scope>NUCLEOTIDE SEQUENCE [LARGE SCALE GENOMIC DNA]</scope>
    <source>
        <strain evidence="1 2">NRRL Y-17804</strain>
    </source>
</reference>
<reference evidence="1 2" key="1">
    <citation type="journal article" date="2011" name="J. Gen. Appl. Microbiol.">
        <title>Draft genome sequencing of the enigmatic yeast Saitoella complicata.</title>
        <authorList>
            <person name="Nishida H."/>
            <person name="Hamamoto M."/>
            <person name="Sugiyama J."/>
        </authorList>
    </citation>
    <scope>NUCLEOTIDE SEQUENCE [LARGE SCALE GENOMIC DNA]</scope>
    <source>
        <strain evidence="1 2">NRRL Y-17804</strain>
    </source>
</reference>
<dbReference type="AlphaFoldDB" id="A0A0E9NQ51"/>
<dbReference type="Gene3D" id="3.30.450.70">
    <property type="match status" value="1"/>
</dbReference>
<dbReference type="Proteomes" id="UP000033140">
    <property type="component" value="Unassembled WGS sequence"/>
</dbReference>
<dbReference type="Pfam" id="PF04628">
    <property type="entry name" value="Sedlin_N"/>
    <property type="match status" value="1"/>
</dbReference>
<organism evidence="1 2">
    <name type="scientific">Saitoella complicata (strain BCRC 22490 / CBS 7301 / JCM 7358 / NBRC 10748 / NRRL Y-17804)</name>
    <dbReference type="NCBI Taxonomy" id="698492"/>
    <lineage>
        <taxon>Eukaryota</taxon>
        <taxon>Fungi</taxon>
        <taxon>Dikarya</taxon>
        <taxon>Ascomycota</taxon>
        <taxon>Taphrinomycotina</taxon>
        <taxon>Taphrinomycotina incertae sedis</taxon>
        <taxon>Saitoella</taxon>
    </lineage>
</organism>
<dbReference type="CDD" id="cd14825">
    <property type="entry name" value="TRAPPC2_sedlin"/>
    <property type="match status" value="1"/>
</dbReference>
<keyword evidence="2" id="KW-1185">Reference proteome</keyword>
<gene>
    <name evidence="1" type="ORF">G7K_6085-t1</name>
</gene>
<evidence type="ECO:0000313" key="2">
    <source>
        <dbReference type="Proteomes" id="UP000033140"/>
    </source>
</evidence>
<dbReference type="GO" id="GO:0005737">
    <property type="term" value="C:cytoplasm"/>
    <property type="evidence" value="ECO:0007669"/>
    <property type="project" value="GOC"/>
</dbReference>
<evidence type="ECO:0008006" key="3">
    <source>
        <dbReference type="Google" id="ProtNLM"/>
    </source>
</evidence>